<comment type="caution">
    <text evidence="4">The sequence shown here is derived from an EMBL/GenBank/DDBJ whole genome shotgun (WGS) entry which is preliminary data.</text>
</comment>
<keyword evidence="2" id="KW-1133">Transmembrane helix</keyword>
<name>R2NZP4_9ENTE</name>
<dbReference type="STRING" id="71451.RV07_GL002067"/>
<evidence type="ECO:0000256" key="1">
    <source>
        <dbReference type="SAM" id="MobiDB-lite"/>
    </source>
</evidence>
<protein>
    <submittedName>
        <fullName evidence="4">LPXTG-domain-containing protein cell wall anchor domain</fullName>
    </submittedName>
</protein>
<dbReference type="NCBIfam" id="TIGR01167">
    <property type="entry name" value="LPXTG_anchor"/>
    <property type="match status" value="1"/>
</dbReference>
<dbReference type="Proteomes" id="UP000014148">
    <property type="component" value="Unassembled WGS sequence"/>
</dbReference>
<feature type="region of interest" description="Disordered" evidence="1">
    <location>
        <begin position="34"/>
        <end position="105"/>
    </location>
</feature>
<dbReference type="RefSeq" id="WP_010740983.1">
    <property type="nucleotide sequence ID" value="NZ_KB946250.1"/>
</dbReference>
<evidence type="ECO:0000313" key="5">
    <source>
        <dbReference type="EMBL" id="EOT64074.1"/>
    </source>
</evidence>
<evidence type="ECO:0000313" key="7">
    <source>
        <dbReference type="Proteomes" id="UP000014148"/>
    </source>
</evidence>
<feature type="compositionally biased region" description="Polar residues" evidence="1">
    <location>
        <begin position="74"/>
        <end position="99"/>
    </location>
</feature>
<dbReference type="PATRIC" id="fig|1158601.3.peg.2120"/>
<reference evidence="5 7" key="2">
    <citation type="submission" date="2013-03" db="EMBL/GenBank/DDBJ databases">
        <title>The Genome Sequence of Enterococcus malodoratus ATCC_43197 (PacBio/Illumina hybrid assembly).</title>
        <authorList>
            <consortium name="The Broad Institute Genomics Platform"/>
            <consortium name="The Broad Institute Genome Sequencing Center for Infectious Disease"/>
            <person name="Earl A."/>
            <person name="Russ C."/>
            <person name="Gilmore M."/>
            <person name="Surin D."/>
            <person name="Walker B."/>
            <person name="Young S."/>
            <person name="Zeng Q."/>
            <person name="Gargeya S."/>
            <person name="Fitzgerald M."/>
            <person name="Haas B."/>
            <person name="Abouelleil A."/>
            <person name="Allen A.W."/>
            <person name="Alvarado L."/>
            <person name="Arachchi H.M."/>
            <person name="Berlin A.M."/>
            <person name="Chapman S.B."/>
            <person name="Gainer-Dewar J."/>
            <person name="Goldberg J."/>
            <person name="Griggs A."/>
            <person name="Gujja S."/>
            <person name="Hansen M."/>
            <person name="Howarth C."/>
            <person name="Imamovic A."/>
            <person name="Ireland A."/>
            <person name="Larimer J."/>
            <person name="McCowan C."/>
            <person name="Murphy C."/>
            <person name="Pearson M."/>
            <person name="Poon T.W."/>
            <person name="Priest M."/>
            <person name="Roberts A."/>
            <person name="Saif S."/>
            <person name="Shea T."/>
            <person name="Sisk P."/>
            <person name="Sykes S."/>
            <person name="Wortman J."/>
            <person name="Nusbaum C."/>
            <person name="Birren B."/>
        </authorList>
    </citation>
    <scope>NUCLEOTIDE SEQUENCE [LARGE SCALE GENOMIC DNA]</scope>
    <source>
        <strain evidence="5 7">ATCC 43197</strain>
    </source>
</reference>
<dbReference type="Proteomes" id="UP000013783">
    <property type="component" value="Unassembled WGS sequence"/>
</dbReference>
<evidence type="ECO:0000313" key="6">
    <source>
        <dbReference type="Proteomes" id="UP000013783"/>
    </source>
</evidence>
<keyword evidence="3" id="KW-0732">Signal</keyword>
<feature type="signal peptide" evidence="3">
    <location>
        <begin position="1"/>
        <end position="24"/>
    </location>
</feature>
<gene>
    <name evidence="5" type="ORF">I585_03271</name>
    <name evidence="4" type="ORF">UAI_02149</name>
</gene>
<keyword evidence="2" id="KW-0812">Transmembrane</keyword>
<feature type="transmembrane region" description="Helical" evidence="2">
    <location>
        <begin position="112"/>
        <end position="133"/>
    </location>
</feature>
<dbReference type="EMBL" id="AJAK01000015">
    <property type="protein sequence ID" value="EOH77512.1"/>
    <property type="molecule type" value="Genomic_DNA"/>
</dbReference>
<keyword evidence="2" id="KW-0472">Membrane</keyword>
<accession>R2NZP4</accession>
<evidence type="ECO:0000313" key="4">
    <source>
        <dbReference type="EMBL" id="EOH77512.1"/>
    </source>
</evidence>
<reference evidence="4 6" key="1">
    <citation type="submission" date="2013-02" db="EMBL/GenBank/DDBJ databases">
        <title>The Genome Sequence of Enterococcus malodoratus ATCC_43197.</title>
        <authorList>
            <consortium name="The Broad Institute Genome Sequencing Platform"/>
            <consortium name="The Broad Institute Genome Sequencing Center for Infectious Disease"/>
            <person name="Earl A.M."/>
            <person name="Gilmore M.S."/>
            <person name="Lebreton F."/>
            <person name="Walker B."/>
            <person name="Young S.K."/>
            <person name="Zeng Q."/>
            <person name="Gargeya S."/>
            <person name="Fitzgerald M."/>
            <person name="Haas B."/>
            <person name="Abouelleil A."/>
            <person name="Alvarado L."/>
            <person name="Arachchi H.M."/>
            <person name="Berlin A.M."/>
            <person name="Chapman S.B."/>
            <person name="Dewar J."/>
            <person name="Goldberg J."/>
            <person name="Griggs A."/>
            <person name="Gujja S."/>
            <person name="Hansen M."/>
            <person name="Howarth C."/>
            <person name="Imamovic A."/>
            <person name="Larimer J."/>
            <person name="McCowan C."/>
            <person name="Murphy C."/>
            <person name="Neiman D."/>
            <person name="Pearson M."/>
            <person name="Priest M."/>
            <person name="Roberts A."/>
            <person name="Saif S."/>
            <person name="Shea T."/>
            <person name="Sisk P."/>
            <person name="Sykes S."/>
            <person name="Wortman J."/>
            <person name="Nusbaum C."/>
            <person name="Birren B."/>
        </authorList>
    </citation>
    <scope>NUCLEOTIDE SEQUENCE [LARGE SCALE GENOMIC DNA]</scope>
    <source>
        <strain evidence="4 6">ATCC 43197</strain>
    </source>
</reference>
<evidence type="ECO:0000256" key="2">
    <source>
        <dbReference type="SAM" id="Phobius"/>
    </source>
</evidence>
<dbReference type="eggNOG" id="ENOG5032Q3M">
    <property type="taxonomic scope" value="Bacteria"/>
</dbReference>
<dbReference type="AlphaFoldDB" id="R2NZP4"/>
<sequence>MIKKKYGLVLVACLSMCFPIHSWAADEATTEVGIGFADESTNGEDPGKEKPKPEDPKKEDPKQDENNTEDSKKVGSNQEKVTNVLPSTSRNVSTYQSGKGTLPKTGEQDIRMFQFLGFGCITAVFWLSLYFHFKKEGNHE</sequence>
<feature type="compositionally biased region" description="Basic and acidic residues" evidence="1">
    <location>
        <begin position="45"/>
        <end position="73"/>
    </location>
</feature>
<dbReference type="EMBL" id="ASWA01000004">
    <property type="protein sequence ID" value="EOT64074.1"/>
    <property type="molecule type" value="Genomic_DNA"/>
</dbReference>
<organism evidence="4 6">
    <name type="scientific">Enterococcus malodoratus ATCC 43197</name>
    <dbReference type="NCBI Taxonomy" id="1158601"/>
    <lineage>
        <taxon>Bacteria</taxon>
        <taxon>Bacillati</taxon>
        <taxon>Bacillota</taxon>
        <taxon>Bacilli</taxon>
        <taxon>Lactobacillales</taxon>
        <taxon>Enterococcaceae</taxon>
        <taxon>Enterococcus</taxon>
    </lineage>
</organism>
<evidence type="ECO:0000256" key="3">
    <source>
        <dbReference type="SAM" id="SignalP"/>
    </source>
</evidence>
<feature type="chain" id="PRO_5004354433" evidence="3">
    <location>
        <begin position="25"/>
        <end position="140"/>
    </location>
</feature>
<keyword evidence="7" id="KW-1185">Reference proteome</keyword>
<proteinExistence type="predicted"/>